<accession>A0A1I0ZAN5</accession>
<comment type="catalytic activity">
    <reaction evidence="7 8">
        <text>(R)-pantoate + beta-alanine + ATP = (R)-pantothenate + AMP + diphosphate + H(+)</text>
        <dbReference type="Rhea" id="RHEA:10912"/>
        <dbReference type="ChEBI" id="CHEBI:15378"/>
        <dbReference type="ChEBI" id="CHEBI:15980"/>
        <dbReference type="ChEBI" id="CHEBI:29032"/>
        <dbReference type="ChEBI" id="CHEBI:30616"/>
        <dbReference type="ChEBI" id="CHEBI:33019"/>
        <dbReference type="ChEBI" id="CHEBI:57966"/>
        <dbReference type="ChEBI" id="CHEBI:456215"/>
        <dbReference type="EC" id="6.3.2.1"/>
    </reaction>
</comment>
<dbReference type="InterPro" id="IPR004821">
    <property type="entry name" value="Cyt_trans-like"/>
</dbReference>
<feature type="binding site" evidence="8">
    <location>
        <begin position="148"/>
        <end position="151"/>
    </location>
    <ligand>
        <name>ATP</name>
        <dbReference type="ChEBI" id="CHEBI:30616"/>
    </ligand>
</feature>
<comment type="pathway">
    <text evidence="1 8">Cofactor biosynthesis; (R)-pantothenate biosynthesis; (R)-pantothenate from (R)-pantoate and beta-alanine: step 1/1.</text>
</comment>
<feature type="binding site" evidence="8">
    <location>
        <begin position="30"/>
        <end position="37"/>
    </location>
    <ligand>
        <name>ATP</name>
        <dbReference type="ChEBI" id="CHEBI:30616"/>
    </ligand>
</feature>
<keyword evidence="5 8" id="KW-0547">Nucleotide-binding</keyword>
<dbReference type="RefSeq" id="WP_090041767.1">
    <property type="nucleotide sequence ID" value="NZ_FOKI01000019.1"/>
</dbReference>
<dbReference type="OrthoDB" id="9773087at2"/>
<feature type="binding site" evidence="8">
    <location>
        <position position="177"/>
    </location>
    <ligand>
        <name>ATP</name>
        <dbReference type="ChEBI" id="CHEBI:30616"/>
    </ligand>
</feature>
<evidence type="ECO:0000256" key="4">
    <source>
        <dbReference type="ARBA" id="ARBA00022655"/>
    </source>
</evidence>
<dbReference type="GO" id="GO:0005524">
    <property type="term" value="F:ATP binding"/>
    <property type="evidence" value="ECO:0007669"/>
    <property type="project" value="UniProtKB-KW"/>
</dbReference>
<evidence type="ECO:0000256" key="8">
    <source>
        <dbReference type="HAMAP-Rule" id="MF_00158"/>
    </source>
</evidence>
<dbReference type="FunFam" id="3.40.50.620:FF:000013">
    <property type="entry name" value="Pantothenate synthetase"/>
    <property type="match status" value="1"/>
</dbReference>
<dbReference type="SUPFAM" id="SSF52374">
    <property type="entry name" value="Nucleotidylyl transferase"/>
    <property type="match status" value="1"/>
</dbReference>
<dbReference type="EC" id="6.3.2.1" evidence="8"/>
<dbReference type="PANTHER" id="PTHR21299:SF1">
    <property type="entry name" value="PANTOATE--BETA-ALANINE LIGASE"/>
    <property type="match status" value="1"/>
</dbReference>
<dbReference type="NCBIfam" id="TIGR00018">
    <property type="entry name" value="panC"/>
    <property type="match status" value="1"/>
</dbReference>
<comment type="similarity">
    <text evidence="2 8">Belongs to the pantothenate synthetase family.</text>
</comment>
<dbReference type="Proteomes" id="UP000198619">
    <property type="component" value="Unassembled WGS sequence"/>
</dbReference>
<feature type="binding site" evidence="8">
    <location>
        <begin position="185"/>
        <end position="188"/>
    </location>
    <ligand>
        <name>ATP</name>
        <dbReference type="ChEBI" id="CHEBI:30616"/>
    </ligand>
</feature>
<dbReference type="Gene3D" id="3.40.50.620">
    <property type="entry name" value="HUPs"/>
    <property type="match status" value="1"/>
</dbReference>
<dbReference type="STRING" id="84698.SAMN04488528_101924"/>
<evidence type="ECO:0000256" key="7">
    <source>
        <dbReference type="ARBA" id="ARBA00048258"/>
    </source>
</evidence>
<evidence type="ECO:0000256" key="3">
    <source>
        <dbReference type="ARBA" id="ARBA00022598"/>
    </source>
</evidence>
<comment type="subunit">
    <text evidence="8">Homodimer.</text>
</comment>
<dbReference type="EMBL" id="FOKI01000019">
    <property type="protein sequence ID" value="SFB22819.1"/>
    <property type="molecule type" value="Genomic_DNA"/>
</dbReference>
<proteinExistence type="inferred from homology"/>
<dbReference type="GO" id="GO:0005829">
    <property type="term" value="C:cytosol"/>
    <property type="evidence" value="ECO:0007669"/>
    <property type="project" value="TreeGrafter"/>
</dbReference>
<evidence type="ECO:0000256" key="1">
    <source>
        <dbReference type="ARBA" id="ARBA00004990"/>
    </source>
</evidence>
<dbReference type="NCBIfam" id="TIGR00125">
    <property type="entry name" value="cyt_tran_rel"/>
    <property type="match status" value="1"/>
</dbReference>
<comment type="subcellular location">
    <subcellularLocation>
        <location evidence="8">Cytoplasm</location>
    </subcellularLocation>
</comment>
<evidence type="ECO:0000256" key="5">
    <source>
        <dbReference type="ARBA" id="ARBA00022741"/>
    </source>
</evidence>
<feature type="binding site" evidence="8">
    <location>
        <position position="154"/>
    </location>
    <ligand>
        <name>(R)-pantoate</name>
        <dbReference type="ChEBI" id="CHEBI:15980"/>
    </ligand>
</feature>
<dbReference type="InterPro" id="IPR042176">
    <property type="entry name" value="Pantoate_ligase_C"/>
</dbReference>
<evidence type="ECO:0000313" key="10">
    <source>
        <dbReference type="Proteomes" id="UP000198619"/>
    </source>
</evidence>
<dbReference type="Pfam" id="PF02569">
    <property type="entry name" value="Pantoate_ligase"/>
    <property type="match status" value="1"/>
</dbReference>
<dbReference type="GO" id="GO:0004592">
    <property type="term" value="F:pantoate-beta-alanine ligase activity"/>
    <property type="evidence" value="ECO:0007669"/>
    <property type="project" value="UniProtKB-UniRule"/>
</dbReference>
<feature type="active site" description="Proton donor" evidence="8">
    <location>
        <position position="37"/>
    </location>
</feature>
<dbReference type="UniPathway" id="UPA00028">
    <property type="reaction ID" value="UER00005"/>
</dbReference>
<evidence type="ECO:0000313" key="9">
    <source>
        <dbReference type="EMBL" id="SFB22819.1"/>
    </source>
</evidence>
<keyword evidence="3 8" id="KW-0436">Ligase</keyword>
<dbReference type="HAMAP" id="MF_00158">
    <property type="entry name" value="PanC"/>
    <property type="match status" value="1"/>
</dbReference>
<dbReference type="InterPro" id="IPR014729">
    <property type="entry name" value="Rossmann-like_a/b/a_fold"/>
</dbReference>
<sequence length="285" mass="32011">MKLLKSIEEVREYILNCKNKNFSIGLVPTMGYLHEGHGSLIKQARKNNDKVVVSIFVNPIQFGPTEDLSTYPRDLEKDSLFCESLGVDVIFAPSSKKMYPSNSISTFVTVNNITEVLCGAKRPGHFQGVCTVVSKLFNIISPTRAYFGEKDYQQLTVIKTMVKELNFPVEIIGCPIVREDDLLAKSSRNSYLSNTERQDALVLYKSLLKCKDLISTGEFITANIKKEMEAIIHSVSSSKIDYIDIVDTNNLMPVELINHDVLVALAVYIGETRLIDNMTFKIKEA</sequence>
<comment type="miscellaneous">
    <text evidence="8">The reaction proceeds by a bi uni uni bi ping pong mechanism.</text>
</comment>
<dbReference type="InterPro" id="IPR003721">
    <property type="entry name" value="Pantoate_ligase"/>
</dbReference>
<feature type="binding site" evidence="8">
    <location>
        <position position="61"/>
    </location>
    <ligand>
        <name>(R)-pantoate</name>
        <dbReference type="ChEBI" id="CHEBI:15980"/>
    </ligand>
</feature>
<evidence type="ECO:0000256" key="2">
    <source>
        <dbReference type="ARBA" id="ARBA00009256"/>
    </source>
</evidence>
<reference evidence="9 10" key="1">
    <citation type="submission" date="2016-10" db="EMBL/GenBank/DDBJ databases">
        <authorList>
            <person name="de Groot N.N."/>
        </authorList>
    </citation>
    <scope>NUCLEOTIDE SEQUENCE [LARGE SCALE GENOMIC DNA]</scope>
    <source>
        <strain evidence="9 10">DSM 12271</strain>
    </source>
</reference>
<comment type="function">
    <text evidence="8">Catalyzes the condensation of pantoate with beta-alanine in an ATP-dependent reaction via a pantoyl-adenylate intermediate.</text>
</comment>
<gene>
    <name evidence="8" type="primary">panC</name>
    <name evidence="9" type="ORF">SAMN04488528_101924</name>
</gene>
<evidence type="ECO:0000256" key="6">
    <source>
        <dbReference type="ARBA" id="ARBA00022840"/>
    </source>
</evidence>
<keyword evidence="8" id="KW-0963">Cytoplasm</keyword>
<keyword evidence="6 8" id="KW-0067">ATP-binding</keyword>
<organism evidence="9 10">
    <name type="scientific">Clostridium frigidicarnis</name>
    <dbReference type="NCBI Taxonomy" id="84698"/>
    <lineage>
        <taxon>Bacteria</taxon>
        <taxon>Bacillati</taxon>
        <taxon>Bacillota</taxon>
        <taxon>Clostridia</taxon>
        <taxon>Eubacteriales</taxon>
        <taxon>Clostridiaceae</taxon>
        <taxon>Clostridium</taxon>
    </lineage>
</organism>
<dbReference type="PANTHER" id="PTHR21299">
    <property type="entry name" value="CYTIDYLATE KINASE/PANTOATE-BETA-ALANINE LIGASE"/>
    <property type="match status" value="1"/>
</dbReference>
<dbReference type="CDD" id="cd00560">
    <property type="entry name" value="PanC"/>
    <property type="match status" value="1"/>
</dbReference>
<keyword evidence="4 8" id="KW-0566">Pantothenate biosynthesis</keyword>
<keyword evidence="10" id="KW-1185">Reference proteome</keyword>
<dbReference type="GO" id="GO:0015940">
    <property type="term" value="P:pantothenate biosynthetic process"/>
    <property type="evidence" value="ECO:0007669"/>
    <property type="project" value="UniProtKB-UniRule"/>
</dbReference>
<dbReference type="Gene3D" id="3.30.1300.10">
    <property type="entry name" value="Pantoate-beta-alanine ligase, C-terminal domain"/>
    <property type="match status" value="1"/>
</dbReference>
<dbReference type="AlphaFoldDB" id="A0A1I0ZAN5"/>
<name>A0A1I0ZAN5_9CLOT</name>
<feature type="binding site" evidence="8">
    <location>
        <position position="61"/>
    </location>
    <ligand>
        <name>beta-alanine</name>
        <dbReference type="ChEBI" id="CHEBI:57966"/>
    </ligand>
</feature>
<protein>
    <recommendedName>
        <fullName evidence="8">Pantothenate synthetase</fullName>
        <shortName evidence="8">PS</shortName>
        <ecNumber evidence="8">6.3.2.1</ecNumber>
    </recommendedName>
    <alternativeName>
        <fullName evidence="8">Pantoate--beta-alanine ligase</fullName>
    </alternativeName>
    <alternativeName>
        <fullName evidence="8">Pantoate-activating enzyme</fullName>
    </alternativeName>
</protein>